<evidence type="ECO:0000313" key="2">
    <source>
        <dbReference type="Proteomes" id="UP001150942"/>
    </source>
</evidence>
<organism evidence="1 2">
    <name type="scientific">Penicillium cf. viridicatum</name>
    <dbReference type="NCBI Taxonomy" id="2972119"/>
    <lineage>
        <taxon>Eukaryota</taxon>
        <taxon>Fungi</taxon>
        <taxon>Dikarya</taxon>
        <taxon>Ascomycota</taxon>
        <taxon>Pezizomycotina</taxon>
        <taxon>Eurotiomycetes</taxon>
        <taxon>Eurotiomycetidae</taxon>
        <taxon>Eurotiales</taxon>
        <taxon>Aspergillaceae</taxon>
        <taxon>Penicillium</taxon>
    </lineage>
</organism>
<dbReference type="Proteomes" id="UP001150942">
    <property type="component" value="Unassembled WGS sequence"/>
</dbReference>
<dbReference type="OrthoDB" id="10568432at2759"/>
<gene>
    <name evidence="1" type="ORF">N7449_003007</name>
</gene>
<proteinExistence type="predicted"/>
<reference evidence="1" key="2">
    <citation type="journal article" date="2023" name="IMA Fungus">
        <title>Comparative genomic study of the Penicillium genus elucidates a diverse pangenome and 15 lateral gene transfer events.</title>
        <authorList>
            <person name="Petersen C."/>
            <person name="Sorensen T."/>
            <person name="Nielsen M.R."/>
            <person name="Sondergaard T.E."/>
            <person name="Sorensen J.L."/>
            <person name="Fitzpatrick D.A."/>
            <person name="Frisvad J.C."/>
            <person name="Nielsen K.L."/>
        </authorList>
    </citation>
    <scope>NUCLEOTIDE SEQUENCE</scope>
    <source>
        <strain evidence="1">IBT 20477</strain>
    </source>
</reference>
<protein>
    <submittedName>
        <fullName evidence="1">Uncharacterized protein</fullName>
    </submittedName>
</protein>
<reference evidence="1" key="1">
    <citation type="submission" date="2022-11" db="EMBL/GenBank/DDBJ databases">
        <authorList>
            <person name="Petersen C."/>
        </authorList>
    </citation>
    <scope>NUCLEOTIDE SEQUENCE</scope>
    <source>
        <strain evidence="1">IBT 20477</strain>
    </source>
</reference>
<dbReference type="AlphaFoldDB" id="A0A9W9MWJ4"/>
<accession>A0A9W9MWJ4</accession>
<evidence type="ECO:0000313" key="1">
    <source>
        <dbReference type="EMBL" id="KAJ5208628.1"/>
    </source>
</evidence>
<keyword evidence="2" id="KW-1185">Reference proteome</keyword>
<comment type="caution">
    <text evidence="1">The sequence shown here is derived from an EMBL/GenBank/DDBJ whole genome shotgun (WGS) entry which is preliminary data.</text>
</comment>
<sequence>MAMASTCLRGGDTVTPYENTRLLGGMHDSLESTKQRLSTISMANHQLSGFSVTIPRPTVLVDVPQPDSL</sequence>
<name>A0A9W9MWJ4_9EURO</name>
<dbReference type="EMBL" id="JAPQKQ010000002">
    <property type="protein sequence ID" value="KAJ5208628.1"/>
    <property type="molecule type" value="Genomic_DNA"/>
</dbReference>